<evidence type="ECO:0000313" key="3">
    <source>
        <dbReference type="Proteomes" id="UP000051913"/>
    </source>
</evidence>
<proteinExistence type="predicted"/>
<dbReference type="EMBL" id="LLXX01000159">
    <property type="protein sequence ID" value="KRR01461.1"/>
    <property type="molecule type" value="Genomic_DNA"/>
</dbReference>
<dbReference type="Gene3D" id="2.30.30.240">
    <property type="entry name" value="PRC-barrel domain"/>
    <property type="match status" value="1"/>
</dbReference>
<evidence type="ECO:0000259" key="1">
    <source>
        <dbReference type="Pfam" id="PF05239"/>
    </source>
</evidence>
<dbReference type="SUPFAM" id="SSF50346">
    <property type="entry name" value="PRC-barrel domain"/>
    <property type="match status" value="1"/>
</dbReference>
<feature type="domain" description="PRC-barrel" evidence="1">
    <location>
        <begin position="10"/>
        <end position="57"/>
    </location>
</feature>
<dbReference type="Pfam" id="PF05239">
    <property type="entry name" value="PRC"/>
    <property type="match status" value="1"/>
</dbReference>
<gene>
    <name evidence="2" type="ORF">CP49_38880</name>
</gene>
<organism evidence="2 3">
    <name type="scientific">Bradyrhizobium valentinum</name>
    <dbReference type="NCBI Taxonomy" id="1518501"/>
    <lineage>
        <taxon>Bacteria</taxon>
        <taxon>Pseudomonadati</taxon>
        <taxon>Pseudomonadota</taxon>
        <taxon>Alphaproteobacteria</taxon>
        <taxon>Hyphomicrobiales</taxon>
        <taxon>Nitrobacteraceae</taxon>
        <taxon>Bradyrhizobium</taxon>
    </lineage>
</organism>
<dbReference type="PANTHER" id="PTHR36505:SF1">
    <property type="entry name" value="BLR1072 PROTEIN"/>
    <property type="match status" value="1"/>
</dbReference>
<dbReference type="PANTHER" id="PTHR36505">
    <property type="entry name" value="BLR1072 PROTEIN"/>
    <property type="match status" value="1"/>
</dbReference>
<accession>A0A0R3KU85</accession>
<evidence type="ECO:0000313" key="2">
    <source>
        <dbReference type="EMBL" id="KRR01461.1"/>
    </source>
</evidence>
<dbReference type="Proteomes" id="UP000051913">
    <property type="component" value="Unassembled WGS sequence"/>
</dbReference>
<dbReference type="OrthoDB" id="7274881at2"/>
<sequence>MPHTLVPSDRVERASVYGQDGAKLGTIERLMLDKVTGTVAYAVIKTGGLLASHHHHPVRWDALRFDPARQAFVAALTLEDLRAGPSEFDEDDFDWGDRSRSYPHPHYWTV</sequence>
<protein>
    <recommendedName>
        <fullName evidence="1">PRC-barrel domain-containing protein</fullName>
    </recommendedName>
</protein>
<reference evidence="2 3" key="1">
    <citation type="submission" date="2014-03" db="EMBL/GenBank/DDBJ databases">
        <title>Bradyrhizobium valentinum sp. nov., isolated from effective nodules of Lupinus mariae-josephae, a lupine endemic of basic-lime soils in Eastern Spain.</title>
        <authorList>
            <person name="Duran D."/>
            <person name="Rey L."/>
            <person name="Navarro A."/>
            <person name="Busquets A."/>
            <person name="Imperial J."/>
            <person name="Ruiz-Argueso T."/>
        </authorList>
    </citation>
    <scope>NUCLEOTIDE SEQUENCE [LARGE SCALE GENOMIC DNA]</scope>
    <source>
        <strain evidence="2 3">LmjM3</strain>
    </source>
</reference>
<dbReference type="RefSeq" id="WP_057853417.1">
    <property type="nucleotide sequence ID" value="NZ_LLXX01000159.1"/>
</dbReference>
<name>A0A0R3KU85_9BRAD</name>
<dbReference type="STRING" id="1518501.CQ10_26700"/>
<dbReference type="InterPro" id="IPR027275">
    <property type="entry name" value="PRC-brl_dom"/>
</dbReference>
<comment type="caution">
    <text evidence="2">The sequence shown here is derived from an EMBL/GenBank/DDBJ whole genome shotgun (WGS) entry which is preliminary data.</text>
</comment>
<keyword evidence="3" id="KW-1185">Reference proteome</keyword>
<dbReference type="InterPro" id="IPR011033">
    <property type="entry name" value="PRC_barrel-like_sf"/>
</dbReference>
<dbReference type="AlphaFoldDB" id="A0A0R3KU85"/>